<keyword evidence="3" id="KW-0418">Kinase</keyword>
<comment type="caution">
    <text evidence="7">The sequence shown here is derived from an EMBL/GenBank/DDBJ whole genome shotgun (WGS) entry which is preliminary data.</text>
</comment>
<dbReference type="GO" id="GO:0005524">
    <property type="term" value="F:ATP binding"/>
    <property type="evidence" value="ECO:0007669"/>
    <property type="project" value="UniProtKB-UniRule"/>
</dbReference>
<dbReference type="FunFam" id="1.10.510.10:FF:001267">
    <property type="entry name" value="Uncharacterized protein"/>
    <property type="match status" value="1"/>
</dbReference>
<dbReference type="GO" id="GO:0005829">
    <property type="term" value="C:cytosol"/>
    <property type="evidence" value="ECO:0007669"/>
    <property type="project" value="TreeGrafter"/>
</dbReference>
<accession>A0A8S1JSZ3</accession>
<keyword evidence="8" id="KW-1185">Reference proteome</keyword>
<dbReference type="InterPro" id="IPR000719">
    <property type="entry name" value="Prot_kinase_dom"/>
</dbReference>
<organism evidence="7 8">
    <name type="scientific">Paramecium primaurelia</name>
    <dbReference type="NCBI Taxonomy" id="5886"/>
    <lineage>
        <taxon>Eukaryota</taxon>
        <taxon>Sar</taxon>
        <taxon>Alveolata</taxon>
        <taxon>Ciliophora</taxon>
        <taxon>Intramacronucleata</taxon>
        <taxon>Oligohymenophorea</taxon>
        <taxon>Peniculida</taxon>
        <taxon>Parameciidae</taxon>
        <taxon>Paramecium</taxon>
    </lineage>
</organism>
<dbReference type="GO" id="GO:0004674">
    <property type="term" value="F:protein serine/threonine kinase activity"/>
    <property type="evidence" value="ECO:0007669"/>
    <property type="project" value="InterPro"/>
</dbReference>
<evidence type="ECO:0000256" key="3">
    <source>
        <dbReference type="ARBA" id="ARBA00022777"/>
    </source>
</evidence>
<sequence length="547" mass="64267">MSKVIENYVLQDVIGSGQYGKVYRAKNMKNDQIVAIKVVKLEKFREVPKLHEFTINEIQTLSKIDNQNIVKFIEMLKTQNNMYLIYDFCNGDTLEALLQKRKFLTEPETMKIFAQILNAFRSLVRENILHRDLKPSNILFHDQIVKVADFGFCKSLLHNNDLTQTMVGSPIYMAPEVLKGCSYNCKADVWSLGVVLYECLFGFCPYEDKSIARLIMQIDNKEISFPKHVNQLSRKCEELIRSMLQVDPRKRVDWQQLMQITFYEEPNVAKQITCSANTNPIQNLPQMLKKQASTNQVLQDRTNITNNQPQQQQQQQDFQNLRVLLRERSKIIFLAQMVSFLLEQNTVSAVQLHGSLSFSQKTAIIAYFLMKLAQNQTEVIKKQLEQDHRRESRWDEFQGSNEYKQFNSTFQRESDQLLMNIESFKNEAQKVIRHMQQNDLTTQIRNELMSPQFTNLKLYTSLLISYIEESRERQVNLTEDLQQKLLIGLIDLLETSQINEFFDKNLSDINIRFNDQRYFEQMRKMPKETLTDILNQRLVNAKIKCAK</sequence>
<dbReference type="Pfam" id="PF00069">
    <property type="entry name" value="Pkinase"/>
    <property type="match status" value="1"/>
</dbReference>
<evidence type="ECO:0000259" key="6">
    <source>
        <dbReference type="PROSITE" id="PS50011"/>
    </source>
</evidence>
<name>A0A8S1JSZ3_PARPR</name>
<dbReference type="InterPro" id="IPR045269">
    <property type="entry name" value="Atg1-like"/>
</dbReference>
<evidence type="ECO:0000256" key="2">
    <source>
        <dbReference type="ARBA" id="ARBA00022741"/>
    </source>
</evidence>
<dbReference type="SMART" id="SM00220">
    <property type="entry name" value="S_TKc"/>
    <property type="match status" value="1"/>
</dbReference>
<dbReference type="GO" id="GO:0010506">
    <property type="term" value="P:regulation of autophagy"/>
    <property type="evidence" value="ECO:0007669"/>
    <property type="project" value="InterPro"/>
</dbReference>
<dbReference type="OMA" id="ITNNQPQ"/>
<evidence type="ECO:0000256" key="4">
    <source>
        <dbReference type="ARBA" id="ARBA00022840"/>
    </source>
</evidence>
<dbReference type="InterPro" id="IPR017441">
    <property type="entry name" value="Protein_kinase_ATP_BS"/>
</dbReference>
<gene>
    <name evidence="7" type="ORF">PPRIM_AZ9-3.1.T0100044</name>
</gene>
<dbReference type="PROSITE" id="PS00107">
    <property type="entry name" value="PROTEIN_KINASE_ATP"/>
    <property type="match status" value="1"/>
</dbReference>
<dbReference type="GO" id="GO:0000407">
    <property type="term" value="C:phagophore assembly site"/>
    <property type="evidence" value="ECO:0007669"/>
    <property type="project" value="TreeGrafter"/>
</dbReference>
<dbReference type="InterPro" id="IPR008271">
    <property type="entry name" value="Ser/Thr_kinase_AS"/>
</dbReference>
<evidence type="ECO:0000256" key="1">
    <source>
        <dbReference type="ARBA" id="ARBA00022679"/>
    </source>
</evidence>
<evidence type="ECO:0000313" key="8">
    <source>
        <dbReference type="Proteomes" id="UP000688137"/>
    </source>
</evidence>
<proteinExistence type="predicted"/>
<evidence type="ECO:0000256" key="5">
    <source>
        <dbReference type="PROSITE-ProRule" id="PRU10141"/>
    </source>
</evidence>
<evidence type="ECO:0000313" key="7">
    <source>
        <dbReference type="EMBL" id="CAD8045822.1"/>
    </source>
</evidence>
<keyword evidence="1" id="KW-0808">Transferase</keyword>
<dbReference type="PANTHER" id="PTHR24348:SF22">
    <property type="entry name" value="NON-SPECIFIC SERINE_THREONINE PROTEIN KINASE"/>
    <property type="match status" value="1"/>
</dbReference>
<reference evidence="7" key="1">
    <citation type="submission" date="2021-01" db="EMBL/GenBank/DDBJ databases">
        <authorList>
            <consortium name="Genoscope - CEA"/>
            <person name="William W."/>
        </authorList>
    </citation>
    <scope>NUCLEOTIDE SEQUENCE</scope>
</reference>
<dbReference type="GO" id="GO:0000045">
    <property type="term" value="P:autophagosome assembly"/>
    <property type="evidence" value="ECO:0007669"/>
    <property type="project" value="TreeGrafter"/>
</dbReference>
<keyword evidence="4 5" id="KW-0067">ATP-binding</keyword>
<feature type="binding site" evidence="5">
    <location>
        <position position="37"/>
    </location>
    <ligand>
        <name>ATP</name>
        <dbReference type="ChEBI" id="CHEBI:30616"/>
    </ligand>
</feature>
<dbReference type="GO" id="GO:0005776">
    <property type="term" value="C:autophagosome"/>
    <property type="evidence" value="ECO:0007669"/>
    <property type="project" value="TreeGrafter"/>
</dbReference>
<dbReference type="Proteomes" id="UP000688137">
    <property type="component" value="Unassembled WGS sequence"/>
</dbReference>
<dbReference type="EMBL" id="CAJJDM010000007">
    <property type="protein sequence ID" value="CAD8045822.1"/>
    <property type="molecule type" value="Genomic_DNA"/>
</dbReference>
<dbReference type="GO" id="GO:0016020">
    <property type="term" value="C:membrane"/>
    <property type="evidence" value="ECO:0007669"/>
    <property type="project" value="TreeGrafter"/>
</dbReference>
<dbReference type="AlphaFoldDB" id="A0A8S1JSZ3"/>
<feature type="domain" description="Protein kinase" evidence="6">
    <location>
        <begin position="8"/>
        <end position="263"/>
    </location>
</feature>
<dbReference type="PANTHER" id="PTHR24348">
    <property type="entry name" value="SERINE/THREONINE-PROTEIN KINASE UNC-51-RELATED"/>
    <property type="match status" value="1"/>
</dbReference>
<dbReference type="PROSITE" id="PS50011">
    <property type="entry name" value="PROTEIN_KINASE_DOM"/>
    <property type="match status" value="1"/>
</dbReference>
<dbReference type="PROSITE" id="PS00108">
    <property type="entry name" value="PROTEIN_KINASE_ST"/>
    <property type="match status" value="1"/>
</dbReference>
<protein>
    <recommendedName>
        <fullName evidence="6">Protein kinase domain-containing protein</fullName>
    </recommendedName>
</protein>
<keyword evidence="2 5" id="KW-0547">Nucleotide-binding</keyword>